<protein>
    <submittedName>
        <fullName evidence="1">Uncharacterized protein</fullName>
    </submittedName>
</protein>
<reference evidence="1 2" key="1">
    <citation type="journal article" date="2015" name="BMC Genomics">
        <title>The genome of the truffle-parasite Tolypocladium ophioglossoides and the evolution of antifungal peptaibiotics.</title>
        <authorList>
            <person name="Quandt C.A."/>
            <person name="Bushley K.E."/>
            <person name="Spatafora J.W."/>
        </authorList>
    </citation>
    <scope>NUCLEOTIDE SEQUENCE [LARGE SCALE GENOMIC DNA]</scope>
    <source>
        <strain evidence="1 2">CBS 100239</strain>
    </source>
</reference>
<dbReference type="AlphaFoldDB" id="A0A0L0NHI6"/>
<keyword evidence="2" id="KW-1185">Reference proteome</keyword>
<dbReference type="Proteomes" id="UP000036947">
    <property type="component" value="Unassembled WGS sequence"/>
</dbReference>
<dbReference type="EMBL" id="LFRF01000003">
    <property type="protein sequence ID" value="KND93592.1"/>
    <property type="molecule type" value="Genomic_DNA"/>
</dbReference>
<evidence type="ECO:0000313" key="2">
    <source>
        <dbReference type="Proteomes" id="UP000036947"/>
    </source>
</evidence>
<sequence length="157" mass="17077">MQINDFDEPVAGGLQLAASKASSACPVPQRQAWLLIVRQRQSGFISHPSPGGDLASTLRENIQARAEERTTTATDRSMEKWSTSVVDKRSSSAVRGSLDANANFCQSEPFSTLQSINGKLGVLRVEKMPSCYSILRTGSRIAVNRREVLGSVRARKA</sequence>
<evidence type="ECO:0000313" key="1">
    <source>
        <dbReference type="EMBL" id="KND93592.1"/>
    </source>
</evidence>
<comment type="caution">
    <text evidence="1">The sequence shown here is derived from an EMBL/GenBank/DDBJ whole genome shotgun (WGS) entry which is preliminary data.</text>
</comment>
<proteinExistence type="predicted"/>
<organism evidence="1 2">
    <name type="scientific">Tolypocladium ophioglossoides (strain CBS 100239)</name>
    <name type="common">Snaketongue truffleclub</name>
    <name type="synonym">Elaphocordyceps ophioglossoides</name>
    <dbReference type="NCBI Taxonomy" id="1163406"/>
    <lineage>
        <taxon>Eukaryota</taxon>
        <taxon>Fungi</taxon>
        <taxon>Dikarya</taxon>
        <taxon>Ascomycota</taxon>
        <taxon>Pezizomycotina</taxon>
        <taxon>Sordariomycetes</taxon>
        <taxon>Hypocreomycetidae</taxon>
        <taxon>Hypocreales</taxon>
        <taxon>Ophiocordycipitaceae</taxon>
        <taxon>Tolypocladium</taxon>
    </lineage>
</organism>
<accession>A0A0L0NHI6</accession>
<gene>
    <name evidence="1" type="ORF">TOPH_01539</name>
</gene>
<name>A0A0L0NHI6_TOLOC</name>